<dbReference type="SMART" id="SM00066">
    <property type="entry name" value="GAL4"/>
    <property type="match status" value="1"/>
</dbReference>
<feature type="region of interest" description="Disordered" evidence="2">
    <location>
        <begin position="58"/>
        <end position="80"/>
    </location>
</feature>
<sequence>MPRRSHRKSRNGCFECKRRHIRCDEQRPECSHCSRAERECSFPKPKYFLIASLPGQAESAPATEEIDDQSSATSEENESQILSHNSELTFSLIHMTFLHHAENYMGEYVGLQGQMKPMIDIAIDNASAAPYLLDQLLALSALHLSTTDTSRSSLYHYQATELQTRALGVFDLVKNGISSSNCLPPFVFASLLGIHVLKETFSHNKSDLDAFINSFINYSRLHRGVRAITDKFWAFIIQSDMKHLLYIGDLSEEIERQTPGTETNELCDLLKSLDSESASIQACQKALEKMQSMLDICKLHPTRIDVGAQAAMAWPLIVPTEYFDALYQHQPEALVIFAYYAAMLHRNRQFWVFGDTGVSIFDMVSNNLGNFWEKSLTWPAQVLKES</sequence>
<evidence type="ECO:0000313" key="5">
    <source>
        <dbReference type="Proteomes" id="UP000722485"/>
    </source>
</evidence>
<dbReference type="SUPFAM" id="SSF57701">
    <property type="entry name" value="Zn2/Cys6 DNA-binding domain"/>
    <property type="match status" value="1"/>
</dbReference>
<evidence type="ECO:0000259" key="3">
    <source>
        <dbReference type="PROSITE" id="PS50048"/>
    </source>
</evidence>
<feature type="compositionally biased region" description="Polar residues" evidence="2">
    <location>
        <begin position="69"/>
        <end position="80"/>
    </location>
</feature>
<comment type="caution">
    <text evidence="4">The sequence shown here is derived from an EMBL/GenBank/DDBJ whole genome shotgun (WGS) entry which is preliminary data.</text>
</comment>
<protein>
    <recommendedName>
        <fullName evidence="3">Zn(2)-C6 fungal-type domain-containing protein</fullName>
    </recommendedName>
</protein>
<dbReference type="GO" id="GO:0001228">
    <property type="term" value="F:DNA-binding transcription activator activity, RNA polymerase II-specific"/>
    <property type="evidence" value="ECO:0007669"/>
    <property type="project" value="TreeGrafter"/>
</dbReference>
<dbReference type="PANTHER" id="PTHR47784:SF4">
    <property type="entry name" value="ZN(II)2CYS6 TRANSCRIPTION FACTOR (EUROFUNG)"/>
    <property type="match status" value="1"/>
</dbReference>
<dbReference type="Proteomes" id="UP000722485">
    <property type="component" value="Unassembled WGS sequence"/>
</dbReference>
<evidence type="ECO:0000256" key="1">
    <source>
        <dbReference type="ARBA" id="ARBA00023242"/>
    </source>
</evidence>
<dbReference type="OrthoDB" id="4937900at2759"/>
<evidence type="ECO:0000256" key="2">
    <source>
        <dbReference type="SAM" id="MobiDB-lite"/>
    </source>
</evidence>
<proteinExistence type="predicted"/>
<dbReference type="PANTHER" id="PTHR47784">
    <property type="entry name" value="STEROL UPTAKE CONTROL PROTEIN 2"/>
    <property type="match status" value="1"/>
</dbReference>
<gene>
    <name evidence="4" type="ORF">G7Z17_g2779</name>
</gene>
<dbReference type="InterPro" id="IPR001138">
    <property type="entry name" value="Zn2Cys6_DnaBD"/>
</dbReference>
<dbReference type="PROSITE" id="PS50048">
    <property type="entry name" value="ZN2_CY6_FUNGAL_2"/>
    <property type="match status" value="1"/>
</dbReference>
<dbReference type="InterPro" id="IPR053157">
    <property type="entry name" value="Sterol_Uptake_Regulator"/>
</dbReference>
<feature type="domain" description="Zn(2)-C6 fungal-type" evidence="3">
    <location>
        <begin position="12"/>
        <end position="42"/>
    </location>
</feature>
<organism evidence="4 5">
    <name type="scientific">Cylindrodendrum hubeiense</name>
    <dbReference type="NCBI Taxonomy" id="595255"/>
    <lineage>
        <taxon>Eukaryota</taxon>
        <taxon>Fungi</taxon>
        <taxon>Dikarya</taxon>
        <taxon>Ascomycota</taxon>
        <taxon>Pezizomycotina</taxon>
        <taxon>Sordariomycetes</taxon>
        <taxon>Hypocreomycetidae</taxon>
        <taxon>Hypocreales</taxon>
        <taxon>Nectriaceae</taxon>
        <taxon>Cylindrodendrum</taxon>
    </lineage>
</organism>
<dbReference type="EMBL" id="JAANBB010000030">
    <property type="protein sequence ID" value="KAF7554590.1"/>
    <property type="molecule type" value="Genomic_DNA"/>
</dbReference>
<dbReference type="Gene3D" id="4.10.240.10">
    <property type="entry name" value="Zn(2)-C6 fungal-type DNA-binding domain"/>
    <property type="match status" value="1"/>
</dbReference>
<name>A0A9P5HC30_9HYPO</name>
<dbReference type="GO" id="GO:0008270">
    <property type="term" value="F:zinc ion binding"/>
    <property type="evidence" value="ECO:0007669"/>
    <property type="project" value="InterPro"/>
</dbReference>
<dbReference type="PROSITE" id="PS00463">
    <property type="entry name" value="ZN2_CY6_FUNGAL_1"/>
    <property type="match status" value="1"/>
</dbReference>
<dbReference type="InterPro" id="IPR036864">
    <property type="entry name" value="Zn2-C6_fun-type_DNA-bd_sf"/>
</dbReference>
<dbReference type="Pfam" id="PF00172">
    <property type="entry name" value="Zn_clus"/>
    <property type="match status" value="1"/>
</dbReference>
<dbReference type="CDD" id="cd00067">
    <property type="entry name" value="GAL4"/>
    <property type="match status" value="1"/>
</dbReference>
<reference evidence="4" key="1">
    <citation type="submission" date="2020-03" db="EMBL/GenBank/DDBJ databases">
        <title>Draft Genome Sequence of Cylindrodendrum hubeiense.</title>
        <authorList>
            <person name="Buettner E."/>
            <person name="Kellner H."/>
        </authorList>
    </citation>
    <scope>NUCLEOTIDE SEQUENCE</scope>
    <source>
        <strain evidence="4">IHI 201604</strain>
    </source>
</reference>
<keyword evidence="1" id="KW-0539">Nucleus</keyword>
<accession>A0A9P5HC30</accession>
<keyword evidence="5" id="KW-1185">Reference proteome</keyword>
<dbReference type="AlphaFoldDB" id="A0A9P5HC30"/>
<evidence type="ECO:0000313" key="4">
    <source>
        <dbReference type="EMBL" id="KAF7554590.1"/>
    </source>
</evidence>